<dbReference type="OrthoDB" id="6687494at2"/>
<dbReference type="InterPro" id="IPR050767">
    <property type="entry name" value="Sel1_AlgK"/>
</dbReference>
<protein>
    <submittedName>
        <fullName evidence="1">Sel1 domain protein repeat-containing protein</fullName>
    </submittedName>
</protein>
<gene>
    <name evidence="1" type="ordered locus">Marme_3038</name>
</gene>
<sequence length="169" mass="19374">MHFQLINYFNSLKGKIHFFIYAGFDGNIDKVAIPNLLKAAELGHIRGQSELGTRYLTGELLKKNYDEAQKWLELASRKGNAFAMRNLACIYYYGLNGEQSYEKAFEWWSTAAHKGDPVCQCYIAEMYQEGVGVQEDIMKAIDWFKKSAEQGHIPAREALDEIFSQSKKD</sequence>
<reference evidence="1 2" key="1">
    <citation type="journal article" date="2012" name="Stand. Genomic Sci.">
        <title>Complete genome sequence of the melanogenic marine bacterium Marinomonas mediterranea type strain (MMB-1(T)).</title>
        <authorList>
            <person name="Lucas-Elio P."/>
            <person name="Goodwin L."/>
            <person name="Woyke T."/>
            <person name="Pitluck S."/>
            <person name="Nolan M."/>
            <person name="Kyrpides N.C."/>
            <person name="Detter J.C."/>
            <person name="Copeland A."/>
            <person name="Teshima H."/>
            <person name="Bruce D."/>
            <person name="Detter C."/>
            <person name="Tapia R."/>
            <person name="Han S."/>
            <person name="Land M.L."/>
            <person name="Ivanova N."/>
            <person name="Mikhailova N."/>
            <person name="Johnston A.W."/>
            <person name="Sanchez-Amat A."/>
        </authorList>
    </citation>
    <scope>NUCLEOTIDE SEQUENCE [LARGE SCALE GENOMIC DNA]</scope>
    <source>
        <strain evidence="2">ATCC 700492 / JCM 21426 / NBRC 103028 / MMB-1</strain>
    </source>
</reference>
<dbReference type="AlphaFoldDB" id="F2K1M9"/>
<dbReference type="eggNOG" id="COG0790">
    <property type="taxonomic scope" value="Bacteria"/>
</dbReference>
<dbReference type="RefSeq" id="WP_013662161.1">
    <property type="nucleotide sequence ID" value="NC_015276.1"/>
</dbReference>
<dbReference type="Pfam" id="PF08238">
    <property type="entry name" value="Sel1"/>
    <property type="match status" value="4"/>
</dbReference>
<evidence type="ECO:0000313" key="1">
    <source>
        <dbReference type="EMBL" id="ADZ92259.1"/>
    </source>
</evidence>
<dbReference type="SMART" id="SM00671">
    <property type="entry name" value="SEL1"/>
    <property type="match status" value="3"/>
</dbReference>
<dbReference type="SUPFAM" id="SSF81901">
    <property type="entry name" value="HCP-like"/>
    <property type="match status" value="1"/>
</dbReference>
<dbReference type="Proteomes" id="UP000001062">
    <property type="component" value="Chromosome"/>
</dbReference>
<dbReference type="PANTHER" id="PTHR11102">
    <property type="entry name" value="SEL-1-LIKE PROTEIN"/>
    <property type="match status" value="1"/>
</dbReference>
<dbReference type="PANTHER" id="PTHR11102:SF160">
    <property type="entry name" value="ERAD-ASSOCIATED E3 UBIQUITIN-PROTEIN LIGASE COMPONENT HRD3"/>
    <property type="match status" value="1"/>
</dbReference>
<dbReference type="InterPro" id="IPR006597">
    <property type="entry name" value="Sel1-like"/>
</dbReference>
<accession>F2K1M9</accession>
<name>F2K1M9_MARM1</name>
<dbReference type="STRING" id="717774.Marme_3038"/>
<organism evidence="1 2">
    <name type="scientific">Marinomonas mediterranea (strain ATCC 700492 / JCM 21426 / NBRC 103028 / MMB-1)</name>
    <dbReference type="NCBI Taxonomy" id="717774"/>
    <lineage>
        <taxon>Bacteria</taxon>
        <taxon>Pseudomonadati</taxon>
        <taxon>Pseudomonadota</taxon>
        <taxon>Gammaproteobacteria</taxon>
        <taxon>Oceanospirillales</taxon>
        <taxon>Oceanospirillaceae</taxon>
        <taxon>Marinomonas</taxon>
    </lineage>
</organism>
<dbReference type="Gene3D" id="1.25.40.10">
    <property type="entry name" value="Tetratricopeptide repeat domain"/>
    <property type="match status" value="1"/>
</dbReference>
<dbReference type="EMBL" id="CP002583">
    <property type="protein sequence ID" value="ADZ92259.1"/>
    <property type="molecule type" value="Genomic_DNA"/>
</dbReference>
<dbReference type="PATRIC" id="fig|717774.3.peg.3127"/>
<evidence type="ECO:0000313" key="2">
    <source>
        <dbReference type="Proteomes" id="UP000001062"/>
    </source>
</evidence>
<dbReference type="KEGG" id="mme:Marme_3038"/>
<keyword evidence="2" id="KW-1185">Reference proteome</keyword>
<dbReference type="HOGENOM" id="CLU_000288_36_12_6"/>
<proteinExistence type="predicted"/>
<dbReference type="InterPro" id="IPR011990">
    <property type="entry name" value="TPR-like_helical_dom_sf"/>
</dbReference>